<feature type="compositionally biased region" description="Acidic residues" evidence="1">
    <location>
        <begin position="102"/>
        <end position="111"/>
    </location>
</feature>
<evidence type="ECO:0000313" key="3">
    <source>
        <dbReference type="Proteomes" id="UP000005446"/>
    </source>
</evidence>
<dbReference type="Proteomes" id="UP000005446">
    <property type="component" value="Unassembled WGS sequence"/>
</dbReference>
<dbReference type="HOGENOM" id="CLU_142404_0_0_1"/>
<evidence type="ECO:0000256" key="1">
    <source>
        <dbReference type="SAM" id="MobiDB-lite"/>
    </source>
</evidence>
<protein>
    <recommendedName>
        <fullName evidence="4">Myb-like domain-containing protein</fullName>
    </recommendedName>
</protein>
<accession>H0ERT8</accession>
<comment type="caution">
    <text evidence="2">The sequence shown here is derived from an EMBL/GenBank/DDBJ whole genome shotgun (WGS) entry which is preliminary data.</text>
</comment>
<proteinExistence type="predicted"/>
<dbReference type="AlphaFoldDB" id="H0ERT8"/>
<evidence type="ECO:0008006" key="4">
    <source>
        <dbReference type="Google" id="ProtNLM"/>
    </source>
</evidence>
<feature type="compositionally biased region" description="Polar residues" evidence="1">
    <location>
        <begin position="87"/>
        <end position="100"/>
    </location>
</feature>
<keyword evidence="3" id="KW-1185">Reference proteome</keyword>
<dbReference type="EMBL" id="AGUE01000135">
    <property type="protein sequence ID" value="EHK98899.1"/>
    <property type="molecule type" value="Genomic_DNA"/>
</dbReference>
<evidence type="ECO:0000313" key="2">
    <source>
        <dbReference type="EMBL" id="EHK98899.1"/>
    </source>
</evidence>
<organism evidence="2 3">
    <name type="scientific">Glarea lozoyensis (strain ATCC 74030 / MF5533)</name>
    <dbReference type="NCBI Taxonomy" id="1104152"/>
    <lineage>
        <taxon>Eukaryota</taxon>
        <taxon>Fungi</taxon>
        <taxon>Dikarya</taxon>
        <taxon>Ascomycota</taxon>
        <taxon>Pezizomycotina</taxon>
        <taxon>Leotiomycetes</taxon>
        <taxon>Helotiales</taxon>
        <taxon>Helotiaceae</taxon>
        <taxon>Glarea</taxon>
    </lineage>
</organism>
<dbReference type="InParanoid" id="H0ERT8"/>
<dbReference type="OrthoDB" id="4525115at2759"/>
<feature type="region of interest" description="Disordered" evidence="1">
    <location>
        <begin position="56"/>
        <end position="125"/>
    </location>
</feature>
<sequence>MTNTTWNHESDKDLLLTIIARGSLTSIVWKDIAAEMTALGYGFSHEACRQHFQKIRKQRRNALGTSSTPSSSATTPKKRKTPDAPKTSATSKGNKNNTTSVDVEDDDEGFEDTPTKKSKTAKVERGFLQAPIFKMEDTGRENVYGGRPYIDLERNDLYDDEE</sequence>
<feature type="compositionally biased region" description="Low complexity" evidence="1">
    <location>
        <begin position="65"/>
        <end position="75"/>
    </location>
</feature>
<gene>
    <name evidence="2" type="ORF">M7I_5409</name>
</gene>
<name>H0ERT8_GLAL7</name>
<reference evidence="2 3" key="1">
    <citation type="journal article" date="2012" name="Eukaryot. Cell">
        <title>Genome sequence of the fungus Glarea lozoyensis: the first genome sequence of a species from the Helotiaceae family.</title>
        <authorList>
            <person name="Youssar L."/>
            <person name="Gruening B.A."/>
            <person name="Erxleben A."/>
            <person name="Guenther S."/>
            <person name="Huettel W."/>
        </authorList>
    </citation>
    <scope>NUCLEOTIDE SEQUENCE [LARGE SCALE GENOMIC DNA]</scope>
    <source>
        <strain evidence="3">ATCC 74030 / MF5533</strain>
    </source>
</reference>